<protein>
    <recommendedName>
        <fullName evidence="7">Rhodopsin domain-containing protein</fullName>
    </recommendedName>
</protein>
<evidence type="ECO:0000256" key="4">
    <source>
        <dbReference type="ARBA" id="ARBA00023136"/>
    </source>
</evidence>
<comment type="similarity">
    <text evidence="5">Belongs to the SAT4 family.</text>
</comment>
<feature type="transmembrane region" description="Helical" evidence="6">
    <location>
        <begin position="196"/>
        <end position="223"/>
    </location>
</feature>
<dbReference type="AlphaFoldDB" id="A0A6A6BD66"/>
<keyword evidence="2 6" id="KW-0812">Transmembrane</keyword>
<dbReference type="InterPro" id="IPR052337">
    <property type="entry name" value="SAT4-like"/>
</dbReference>
<accession>A0A6A6BD66</accession>
<proteinExistence type="inferred from homology"/>
<dbReference type="RefSeq" id="XP_033396877.1">
    <property type="nucleotide sequence ID" value="XM_033546228.1"/>
</dbReference>
<dbReference type="Proteomes" id="UP000799438">
    <property type="component" value="Unassembled WGS sequence"/>
</dbReference>
<feature type="transmembrane region" description="Helical" evidence="6">
    <location>
        <begin position="269"/>
        <end position="291"/>
    </location>
</feature>
<dbReference type="EMBL" id="ML995487">
    <property type="protein sequence ID" value="KAF2141164.1"/>
    <property type="molecule type" value="Genomic_DNA"/>
</dbReference>
<keyword evidence="9" id="KW-1185">Reference proteome</keyword>
<comment type="subcellular location">
    <subcellularLocation>
        <location evidence="1">Membrane</location>
        <topology evidence="1">Multi-pass membrane protein</topology>
    </subcellularLocation>
</comment>
<organism evidence="8 9">
    <name type="scientific">Aplosporella prunicola CBS 121167</name>
    <dbReference type="NCBI Taxonomy" id="1176127"/>
    <lineage>
        <taxon>Eukaryota</taxon>
        <taxon>Fungi</taxon>
        <taxon>Dikarya</taxon>
        <taxon>Ascomycota</taxon>
        <taxon>Pezizomycotina</taxon>
        <taxon>Dothideomycetes</taxon>
        <taxon>Dothideomycetes incertae sedis</taxon>
        <taxon>Botryosphaeriales</taxon>
        <taxon>Aplosporellaceae</taxon>
        <taxon>Aplosporella</taxon>
    </lineage>
</organism>
<dbReference type="GeneID" id="54303734"/>
<evidence type="ECO:0000259" key="7">
    <source>
        <dbReference type="Pfam" id="PF20684"/>
    </source>
</evidence>
<evidence type="ECO:0000256" key="2">
    <source>
        <dbReference type="ARBA" id="ARBA00022692"/>
    </source>
</evidence>
<evidence type="ECO:0000313" key="9">
    <source>
        <dbReference type="Proteomes" id="UP000799438"/>
    </source>
</evidence>
<keyword evidence="3 6" id="KW-1133">Transmembrane helix</keyword>
<name>A0A6A6BD66_9PEZI</name>
<feature type="transmembrane region" description="Helical" evidence="6">
    <location>
        <begin position="154"/>
        <end position="176"/>
    </location>
</feature>
<feature type="domain" description="Rhodopsin" evidence="7">
    <location>
        <begin position="49"/>
        <end position="296"/>
    </location>
</feature>
<dbReference type="OrthoDB" id="444631at2759"/>
<evidence type="ECO:0000256" key="5">
    <source>
        <dbReference type="ARBA" id="ARBA00038359"/>
    </source>
</evidence>
<feature type="transmembrane region" description="Helical" evidence="6">
    <location>
        <begin position="125"/>
        <end position="142"/>
    </location>
</feature>
<dbReference type="InterPro" id="IPR049326">
    <property type="entry name" value="Rhodopsin_dom_fungi"/>
</dbReference>
<feature type="transmembrane region" description="Helical" evidence="6">
    <location>
        <begin position="34"/>
        <end position="53"/>
    </location>
</feature>
<reference evidence="8" key="1">
    <citation type="journal article" date="2020" name="Stud. Mycol.">
        <title>101 Dothideomycetes genomes: a test case for predicting lifestyles and emergence of pathogens.</title>
        <authorList>
            <person name="Haridas S."/>
            <person name="Albert R."/>
            <person name="Binder M."/>
            <person name="Bloem J."/>
            <person name="Labutti K."/>
            <person name="Salamov A."/>
            <person name="Andreopoulos B."/>
            <person name="Baker S."/>
            <person name="Barry K."/>
            <person name="Bills G."/>
            <person name="Bluhm B."/>
            <person name="Cannon C."/>
            <person name="Castanera R."/>
            <person name="Culley D."/>
            <person name="Daum C."/>
            <person name="Ezra D."/>
            <person name="Gonzalez J."/>
            <person name="Henrissat B."/>
            <person name="Kuo A."/>
            <person name="Liang C."/>
            <person name="Lipzen A."/>
            <person name="Lutzoni F."/>
            <person name="Magnuson J."/>
            <person name="Mondo S."/>
            <person name="Nolan M."/>
            <person name="Ohm R."/>
            <person name="Pangilinan J."/>
            <person name="Park H.-J."/>
            <person name="Ramirez L."/>
            <person name="Alfaro M."/>
            <person name="Sun H."/>
            <person name="Tritt A."/>
            <person name="Yoshinaga Y."/>
            <person name="Zwiers L.-H."/>
            <person name="Turgeon B."/>
            <person name="Goodwin S."/>
            <person name="Spatafora J."/>
            <person name="Crous P."/>
            <person name="Grigoriev I."/>
        </authorList>
    </citation>
    <scope>NUCLEOTIDE SEQUENCE</scope>
    <source>
        <strain evidence="8">CBS 121167</strain>
    </source>
</reference>
<feature type="transmembrane region" description="Helical" evidence="6">
    <location>
        <begin position="235"/>
        <end position="257"/>
    </location>
</feature>
<keyword evidence="4 6" id="KW-0472">Membrane</keyword>
<dbReference type="GO" id="GO:0016020">
    <property type="term" value="C:membrane"/>
    <property type="evidence" value="ECO:0007669"/>
    <property type="project" value="UniProtKB-SubCell"/>
</dbReference>
<evidence type="ECO:0000313" key="8">
    <source>
        <dbReference type="EMBL" id="KAF2141164.1"/>
    </source>
</evidence>
<dbReference type="PANTHER" id="PTHR33048">
    <property type="entry name" value="PTH11-LIKE INTEGRAL MEMBRANE PROTEIN (AFU_ORTHOLOGUE AFUA_5G11245)"/>
    <property type="match status" value="1"/>
</dbReference>
<feature type="transmembrane region" description="Helical" evidence="6">
    <location>
        <begin position="65"/>
        <end position="84"/>
    </location>
</feature>
<evidence type="ECO:0000256" key="6">
    <source>
        <dbReference type="SAM" id="Phobius"/>
    </source>
</evidence>
<evidence type="ECO:0000256" key="1">
    <source>
        <dbReference type="ARBA" id="ARBA00004141"/>
    </source>
</evidence>
<dbReference type="PANTHER" id="PTHR33048:SF92">
    <property type="entry name" value="INTEGRAL MEMBRANE PROTEIN"/>
    <property type="match status" value="1"/>
</dbReference>
<sequence length="328" mass="36759">MMEFQFTPNEKQYVEDRQLAIDHSSVISRKAFEVNIGLFTGLAIVAVAARIKIRIQDMRCLLLDDYILLFATVCLTVSLGILYWEMTELYLLGALTNMPTKIVLSAGEITSMLDFNKKSSINTPLNWIAITAVKFSFLAYFSKLVQNISPKLKTYFWCVIVFTGSSLVFIASSNFINCPYYGREGFEKCPDVGSQSRALGTLIGTTAVDVITDILVISFPVIIIYHMRMSRQRKLAFAAVLSLSLAMIIIAIMRLVVGLTVKSVHLDSVFLVFWQHIEACVAVIVGSLAAFRMAFNRGEGMEDAAVEGTPRKWWRALRSSEEETGREK</sequence>
<dbReference type="Pfam" id="PF20684">
    <property type="entry name" value="Fung_rhodopsin"/>
    <property type="match status" value="1"/>
</dbReference>
<evidence type="ECO:0000256" key="3">
    <source>
        <dbReference type="ARBA" id="ARBA00022989"/>
    </source>
</evidence>
<gene>
    <name evidence="8" type="ORF">K452DRAFT_35890</name>
</gene>